<protein>
    <recommendedName>
        <fullName evidence="13">Extracellular metalloproteinase</fullName>
        <ecNumber evidence="13">3.4.24.-</ecNumber>
    </recommendedName>
    <alternativeName>
        <fullName evidence="13">Fungalysin</fullName>
    </alternativeName>
</protein>
<dbReference type="EMBL" id="AACS02000008">
    <property type="protein sequence ID" value="EAU86365.2"/>
    <property type="molecule type" value="Genomic_DNA"/>
</dbReference>
<evidence type="ECO:0000256" key="2">
    <source>
        <dbReference type="ARBA" id="ARBA00006006"/>
    </source>
</evidence>
<evidence type="ECO:0000256" key="12">
    <source>
        <dbReference type="PIRSR" id="PIRSR601842-2"/>
    </source>
</evidence>
<dbReference type="GO" id="GO:0008270">
    <property type="term" value="F:zinc ion binding"/>
    <property type="evidence" value="ECO:0007669"/>
    <property type="project" value="InterPro"/>
</dbReference>
<evidence type="ECO:0000256" key="8">
    <source>
        <dbReference type="ARBA" id="ARBA00022833"/>
    </source>
</evidence>
<dbReference type="PRINTS" id="PR00999">
    <property type="entry name" value="FUNGALYSIN"/>
</dbReference>
<dbReference type="Gene3D" id="3.10.170.10">
    <property type="match status" value="1"/>
</dbReference>
<dbReference type="HOGENOM" id="CLU_012703_4_2_1"/>
<dbReference type="SUPFAM" id="SSF55486">
    <property type="entry name" value="Metalloproteases ('zincins'), catalytic domain"/>
    <property type="match status" value="1"/>
</dbReference>
<evidence type="ECO:0000256" key="7">
    <source>
        <dbReference type="ARBA" id="ARBA00022801"/>
    </source>
</evidence>
<dbReference type="InParanoid" id="A8NPT6"/>
<gene>
    <name evidence="15" type="ORF">CC1G_05359</name>
</gene>
<evidence type="ECO:0000313" key="15">
    <source>
        <dbReference type="EMBL" id="EAU86365.2"/>
    </source>
</evidence>
<dbReference type="GeneID" id="6011929"/>
<evidence type="ECO:0000313" key="16">
    <source>
        <dbReference type="Proteomes" id="UP000001861"/>
    </source>
</evidence>
<feature type="binding site" evidence="12">
    <location>
        <position position="394"/>
    </location>
    <ligand>
        <name>Zn(2+)</name>
        <dbReference type="ChEBI" id="CHEBI:29105"/>
        <note>catalytic</note>
    </ligand>
</feature>
<feature type="binding site" evidence="12">
    <location>
        <position position="423"/>
    </location>
    <ligand>
        <name>Zn(2+)</name>
        <dbReference type="ChEBI" id="CHEBI:29105"/>
        <note>catalytic</note>
    </ligand>
</feature>
<evidence type="ECO:0000256" key="1">
    <source>
        <dbReference type="ARBA" id="ARBA00004613"/>
    </source>
</evidence>
<dbReference type="EC" id="3.4.24.-" evidence="13"/>
<dbReference type="InterPro" id="IPR011096">
    <property type="entry name" value="FTP_domain"/>
</dbReference>
<dbReference type="GO" id="GO:0005615">
    <property type="term" value="C:extracellular space"/>
    <property type="evidence" value="ECO:0007669"/>
    <property type="project" value="InterPro"/>
</dbReference>
<dbReference type="AlphaFoldDB" id="A8NPT6"/>
<dbReference type="PANTHER" id="PTHR33478">
    <property type="entry name" value="EXTRACELLULAR METALLOPROTEINASE MEP"/>
    <property type="match status" value="1"/>
</dbReference>
<feature type="chain" id="PRO_5009366019" description="Extracellular metalloproteinase" evidence="13">
    <location>
        <begin position="24"/>
        <end position="602"/>
    </location>
</feature>
<dbReference type="KEGG" id="cci:CC1G_05359"/>
<dbReference type="InterPro" id="IPR001842">
    <property type="entry name" value="Peptidase_M36"/>
</dbReference>
<dbReference type="CDD" id="cd09596">
    <property type="entry name" value="M36"/>
    <property type="match status" value="1"/>
</dbReference>
<dbReference type="RefSeq" id="XP_001835397.2">
    <property type="nucleotide sequence ID" value="XM_001835345.2"/>
</dbReference>
<evidence type="ECO:0000259" key="14">
    <source>
        <dbReference type="Pfam" id="PF07504"/>
    </source>
</evidence>
<comment type="caution">
    <text evidence="15">The sequence shown here is derived from an EMBL/GenBank/DDBJ whole genome shotgun (WGS) entry which is preliminary data.</text>
</comment>
<dbReference type="Pfam" id="PF02128">
    <property type="entry name" value="Peptidase_M36"/>
    <property type="match status" value="1"/>
</dbReference>
<evidence type="ECO:0000256" key="9">
    <source>
        <dbReference type="ARBA" id="ARBA00023049"/>
    </source>
</evidence>
<evidence type="ECO:0000256" key="6">
    <source>
        <dbReference type="ARBA" id="ARBA00022729"/>
    </source>
</evidence>
<dbReference type="InterPro" id="IPR027268">
    <property type="entry name" value="Peptidase_M4/M1_CTD_sf"/>
</dbReference>
<dbReference type="Pfam" id="PF07504">
    <property type="entry name" value="FTP"/>
    <property type="match status" value="1"/>
</dbReference>
<accession>A8NPT6</accession>
<comment type="similarity">
    <text evidence="2 13">Belongs to the peptidase M36 family.</text>
</comment>
<dbReference type="GO" id="GO:0006508">
    <property type="term" value="P:proteolysis"/>
    <property type="evidence" value="ECO:0007669"/>
    <property type="project" value="UniProtKB-KW"/>
</dbReference>
<dbReference type="Gene3D" id="1.10.390.10">
    <property type="entry name" value="Neutral Protease Domain 2"/>
    <property type="match status" value="1"/>
</dbReference>
<dbReference type="OrthoDB" id="3227768at2759"/>
<feature type="domain" description="FTP" evidence="14">
    <location>
        <begin position="98"/>
        <end position="138"/>
    </location>
</feature>
<evidence type="ECO:0000256" key="13">
    <source>
        <dbReference type="RuleBase" id="RU364017"/>
    </source>
</evidence>
<evidence type="ECO:0000256" key="5">
    <source>
        <dbReference type="ARBA" id="ARBA00022723"/>
    </source>
</evidence>
<proteinExistence type="inferred from homology"/>
<evidence type="ECO:0000256" key="4">
    <source>
        <dbReference type="ARBA" id="ARBA00022670"/>
    </source>
</evidence>
<keyword evidence="6 13" id="KW-0732">Signal</keyword>
<keyword evidence="8 12" id="KW-0862">Zinc</keyword>
<comment type="cofactor">
    <cofactor evidence="12">
        <name>Zn(2+)</name>
        <dbReference type="ChEBI" id="CHEBI:29105"/>
    </cofactor>
    <text evidence="12">Binds 1 zinc ion per subunit.</text>
</comment>
<feature type="signal peptide" evidence="13">
    <location>
        <begin position="1"/>
        <end position="23"/>
    </location>
</feature>
<comment type="subcellular location">
    <subcellularLocation>
        <location evidence="1 13">Secreted</location>
    </subcellularLocation>
</comment>
<evidence type="ECO:0000256" key="3">
    <source>
        <dbReference type="ARBA" id="ARBA00022525"/>
    </source>
</evidence>
<keyword evidence="16" id="KW-1185">Reference proteome</keyword>
<dbReference type="eggNOG" id="ENOG502SIXN">
    <property type="taxonomic scope" value="Eukaryota"/>
</dbReference>
<keyword evidence="7 13" id="KW-0378">Hydrolase</keyword>
<reference evidence="15 16" key="1">
    <citation type="journal article" date="2010" name="Proc. Natl. Acad. Sci. U.S.A.">
        <title>Insights into evolution of multicellular fungi from the assembled chromosomes of the mushroom Coprinopsis cinerea (Coprinus cinereus).</title>
        <authorList>
            <person name="Stajich J.E."/>
            <person name="Wilke S.K."/>
            <person name="Ahren D."/>
            <person name="Au C.H."/>
            <person name="Birren B.W."/>
            <person name="Borodovsky M."/>
            <person name="Burns C."/>
            <person name="Canback B."/>
            <person name="Casselton L.A."/>
            <person name="Cheng C.K."/>
            <person name="Deng J."/>
            <person name="Dietrich F.S."/>
            <person name="Fargo D.C."/>
            <person name="Farman M.L."/>
            <person name="Gathman A.C."/>
            <person name="Goldberg J."/>
            <person name="Guigo R."/>
            <person name="Hoegger P.J."/>
            <person name="Hooker J.B."/>
            <person name="Huggins A."/>
            <person name="James T.Y."/>
            <person name="Kamada T."/>
            <person name="Kilaru S."/>
            <person name="Kodira C."/>
            <person name="Kues U."/>
            <person name="Kupfer D."/>
            <person name="Kwan H.S."/>
            <person name="Lomsadze A."/>
            <person name="Li W."/>
            <person name="Lilly W.W."/>
            <person name="Ma L.J."/>
            <person name="Mackey A.J."/>
            <person name="Manning G."/>
            <person name="Martin F."/>
            <person name="Muraguchi H."/>
            <person name="Natvig D.O."/>
            <person name="Palmerini H."/>
            <person name="Ramesh M.A."/>
            <person name="Rehmeyer C.J."/>
            <person name="Roe B.A."/>
            <person name="Shenoy N."/>
            <person name="Stanke M."/>
            <person name="Ter-Hovhannisyan V."/>
            <person name="Tunlid A."/>
            <person name="Velagapudi R."/>
            <person name="Vision T.J."/>
            <person name="Zeng Q."/>
            <person name="Zolan M.E."/>
            <person name="Pukkila P.J."/>
        </authorList>
    </citation>
    <scope>NUCLEOTIDE SEQUENCE [LARGE SCALE GENOMIC DNA]</scope>
    <source>
        <strain evidence="16">Okayama-7 / 130 / ATCC MYA-4618 / FGSC 9003</strain>
    </source>
</reference>
<keyword evidence="5 12" id="KW-0479">Metal-binding</keyword>
<keyword evidence="4 13" id="KW-0645">Protease</keyword>
<organism evidence="15 16">
    <name type="scientific">Coprinopsis cinerea (strain Okayama-7 / 130 / ATCC MYA-4618 / FGSC 9003)</name>
    <name type="common">Inky cap fungus</name>
    <name type="synonym">Hormographiella aspergillata</name>
    <dbReference type="NCBI Taxonomy" id="240176"/>
    <lineage>
        <taxon>Eukaryota</taxon>
        <taxon>Fungi</taxon>
        <taxon>Dikarya</taxon>
        <taxon>Basidiomycota</taxon>
        <taxon>Agaricomycotina</taxon>
        <taxon>Agaricomycetes</taxon>
        <taxon>Agaricomycetidae</taxon>
        <taxon>Agaricales</taxon>
        <taxon>Agaricineae</taxon>
        <taxon>Psathyrellaceae</taxon>
        <taxon>Coprinopsis</taxon>
    </lineage>
</organism>
<sequence>MARFHTLLSSVLTALALVSHVRAGPAIAGHGLGLGRRQALLDLQIFKPETIFETYGEGETLVDGLLGSVSDITQGALNFVADRLGIDPAAVRYRSGFTSDIGTQHGYLHQVVNDIPVANAVANVAFKDNKVVSFGSSFVDPTSPTPTVDLPSVLPTIEETLGGKYNGHPAKLEYLVLPDGSLALAHVAQIENEGEDTFYEAFVDAHTGELIGLVDFTADASYRVLPIHKQAFPQGQEFVVNPQDILASPLGWHDPPFPRRLRTSGNNVLAYKSSLLGNEPSTESAPGIFNYAYDASRDPTVQSNVDAARTNAFYVINTVHDFTYRYGFTGAAYNFQQDNYGLGGKGGDRVMIGVQDAMGRNNAVFATPPECRMYIFDLTNPHRDSTFQNDIVVHEMGHGISNRLVGGGTARCLQTPESRGLGEGWSDALAEWTNQTPAMNDYVLGTWVLANTGGVRKYPYSINATRIQSVHMVRPVSMGGAPPKVDHINLRPTSTDRGEIWANTLHNVMYALVQEHGWSHTARTNPDTTEGNVVWMHLFIDSFSLMPCNPTFLSARDAWIQADQNRYAGANKCLLWRVFASKGMGVDAKAEWEEDFSLPADC</sequence>
<dbReference type="Proteomes" id="UP000001861">
    <property type="component" value="Unassembled WGS sequence"/>
</dbReference>
<feature type="active site" evidence="11">
    <location>
        <position position="395"/>
    </location>
</feature>
<keyword evidence="9 13" id="KW-0482">Metalloprotease</keyword>
<dbReference type="OMA" id="VIWHEIT"/>
<dbReference type="InterPro" id="IPR050371">
    <property type="entry name" value="Fungal_virulence_M36"/>
</dbReference>
<keyword evidence="10 13" id="KW-0865">Zymogen</keyword>
<feature type="binding site" evidence="12">
    <location>
        <position position="219"/>
    </location>
    <ligand>
        <name>Zn(2+)</name>
        <dbReference type="ChEBI" id="CHEBI:29105"/>
        <note>catalytic</note>
    </ligand>
</feature>
<dbReference type="PANTHER" id="PTHR33478:SF1">
    <property type="entry name" value="EXTRACELLULAR METALLOPROTEINASE MEP"/>
    <property type="match status" value="1"/>
</dbReference>
<dbReference type="GO" id="GO:0004222">
    <property type="term" value="F:metalloendopeptidase activity"/>
    <property type="evidence" value="ECO:0007669"/>
    <property type="project" value="InterPro"/>
</dbReference>
<name>A8NPT6_COPC7</name>
<evidence type="ECO:0000256" key="10">
    <source>
        <dbReference type="ARBA" id="ARBA00023145"/>
    </source>
</evidence>
<feature type="binding site" evidence="12">
    <location>
        <position position="398"/>
    </location>
    <ligand>
        <name>Zn(2+)</name>
        <dbReference type="ChEBI" id="CHEBI:29105"/>
        <note>catalytic</note>
    </ligand>
</feature>
<keyword evidence="3 13" id="KW-0964">Secreted</keyword>
<dbReference type="VEuPathDB" id="FungiDB:CC1G_05359"/>
<evidence type="ECO:0000256" key="11">
    <source>
        <dbReference type="PIRSR" id="PIRSR601842-1"/>
    </source>
</evidence>